<comment type="caution">
    <text evidence="5">The sequence shown here is derived from an EMBL/GenBank/DDBJ whole genome shotgun (WGS) entry which is preliminary data.</text>
</comment>
<feature type="region of interest" description="Disordered" evidence="2">
    <location>
        <begin position="1"/>
        <end position="23"/>
    </location>
</feature>
<feature type="transmembrane region" description="Helical" evidence="3">
    <location>
        <begin position="1383"/>
        <end position="1401"/>
    </location>
</feature>
<evidence type="ECO:0000256" key="2">
    <source>
        <dbReference type="SAM" id="MobiDB-lite"/>
    </source>
</evidence>
<accession>A0A8K0SD30</accession>
<dbReference type="Proteomes" id="UP000813444">
    <property type="component" value="Unassembled WGS sequence"/>
</dbReference>
<keyword evidence="6" id="KW-1185">Reference proteome</keyword>
<evidence type="ECO:0000259" key="4">
    <source>
        <dbReference type="Pfam" id="PF24883"/>
    </source>
</evidence>
<dbReference type="Gene3D" id="3.40.50.300">
    <property type="entry name" value="P-loop containing nucleotide triphosphate hydrolases"/>
    <property type="match status" value="1"/>
</dbReference>
<evidence type="ECO:0000256" key="3">
    <source>
        <dbReference type="SAM" id="Phobius"/>
    </source>
</evidence>
<keyword evidence="3" id="KW-1133">Transmembrane helix</keyword>
<feature type="transmembrane region" description="Helical" evidence="3">
    <location>
        <begin position="1444"/>
        <end position="1466"/>
    </location>
</feature>
<dbReference type="Gene3D" id="3.40.50.1820">
    <property type="entry name" value="alpha/beta hydrolase"/>
    <property type="match status" value="1"/>
</dbReference>
<evidence type="ECO:0000313" key="6">
    <source>
        <dbReference type="Proteomes" id="UP000813444"/>
    </source>
</evidence>
<protein>
    <recommendedName>
        <fullName evidence="4">Nephrocystin 3-like N-terminal domain-containing protein</fullName>
    </recommendedName>
</protein>
<dbReference type="SUPFAM" id="SSF52540">
    <property type="entry name" value="P-loop containing nucleoside triphosphate hydrolases"/>
    <property type="match status" value="1"/>
</dbReference>
<dbReference type="InterPro" id="IPR029058">
    <property type="entry name" value="AB_hydrolase_fold"/>
</dbReference>
<gene>
    <name evidence="5" type="ORF">B0I35DRAFT_179184</name>
</gene>
<sequence length="1676" mass="190173">MAQAQRDEDDGVPAALHEGYKPSDEQRMASDVHYHGDAAVDVIFVHGLGSKSSSTWTYKRKDGSRYNWLEEQFPKDMPDARVLIYEYESRWYDDPVHVDLKECAAQLLRTLINDRRHAHSQALCPTRRTRPMILIGHSFGGLVIKQAIAMAGSVRENMPHCQYENHRDILAAIAGVIFLGTPHRGTSFSWLASLKSFFGKSILQVQSSDEIIRILTPASPILLWVQSEFEETCKDERLANLQLICYYEMRDTMPLRRRVVEQESATLDNAASRGMNSNHVDMNTFYAGDNGQKDNNYDHFVSDIQMVFGEAQTSVHERFNRWIYGSAGPDPVRERLQRALNASREVQDTTYLRYLETFSSAPYTCQWIHDLPLFRDWAARSDERRMLWLNGHGGSGKSVLTSYIINSLRGSSSLETRNSWTPCSNTLANSECGARRNSPTVLFFFYGVDRSSEVTERVLGTLIHQLLLAWPENGELVKIANGLLKTTLSPRNLTETLAKMISLVGPTYLILDNLEDMMYLRDENPSTIIKWLSQLRFLVDVQILISSQETPIVSYSLSENFHIRNTITITDYSSQDIENFTIAQSEALFEKKPSLVGKRETIVDALRSRAQGSFQWLNSAFEHLKHVEDVEDVEPELDDIGGDLLDSYDKTFERLGFNRTPRIKKRMLLCLKFMAASATPVTCADIKVAWLVQELLDNEKQNRDDFVALFKEETCQSRVASADADIRNYLSPIIDVCSDGTLQFKHMSYLKALTRTDTASSTAGAAEFKFSLENAHRDLSVICMTVCRVTTFVHTNSFVEWRIPLIQYSWNFWAYHLEKSRFHFATVEEAATKKRELKMSSEQDHRWQRRNAMQEAFNSMLSDITYDALLYLEALMDFISRPLRAVPGHFSDREYVLSLQRAQESLCAPSKDLCTLKRSQYDSPSSRLEHARQKAELATHFAGTGKSLDAFKNEAEDRASEAKVKLMGKSSSVRNLRVDQFFKSNSAVARASGTQKLLLETARNLRSIALRFSVDPIYSALLATAGGKSFSPLHPLVYLAQLFEESGTYPYWRNLPPGRDLMEPFLCPTDDPEYASAKFVLHCFEWRDPRISETIASPTKTSGFYVRTGHFTLDLRPSHWKKGLTRVSTENFEQVKRLHKVKPETYLAAHSNYRLFESGDDFFQNIFYKPLAKIHLRYSLLLHEYNNPKEDPITELTRHTPDEIRQAPLTELIKALPTLLKSYFVHYLSFILQVCGTLARQAMGVHITKIEAAIQDLKQVAFFFWRIYEPGELPPAKPAHIAIGLAMFVLRCLYFPTWGAYIWYHSWSQFTWSWNHPAAYIDIQRDYGFWSICYQILLYSINAGVGATTIAMTLQPDVMKTPLYGASFSYSIFHSLCAIDRSLFAICSAFATLLACGKIMFFDVESIASVLRFSMFFWFMVFFDLTMAAMNFAAQQHGGGWKTVMGTVAVHMTLLVLMCRNIGLIMDVLYGLTKPGRIVAVWIFKFGLRASVVTAQMLGIGLLMFSAIKAFFIVHKFIWDPYDVGQSLKSLMQASENIHNTLVVGGVTQYRRVGWYPLGEKQMLEDSHVASSNAQRGPPRAHVPLLIHADEAKELWNEAAGEVVGKFGGYLEGGQLQEQMDRMVMATGDQVGQAIDGVGQHIGRVMDGVGKGLSQEAAKLALTARDLVDGGHQKKE</sequence>
<dbReference type="EMBL" id="JAGPNK010000033">
    <property type="protein sequence ID" value="KAH7303465.1"/>
    <property type="molecule type" value="Genomic_DNA"/>
</dbReference>
<dbReference type="InterPro" id="IPR027417">
    <property type="entry name" value="P-loop_NTPase"/>
</dbReference>
<name>A0A8K0SD30_9HYPO</name>
<dbReference type="SUPFAM" id="SSF53474">
    <property type="entry name" value="alpha/beta-Hydrolases"/>
    <property type="match status" value="1"/>
</dbReference>
<keyword evidence="1" id="KW-0677">Repeat</keyword>
<feature type="transmembrane region" description="Helical" evidence="3">
    <location>
        <begin position="1486"/>
        <end position="1508"/>
    </location>
</feature>
<organism evidence="5 6">
    <name type="scientific">Stachybotrys elegans</name>
    <dbReference type="NCBI Taxonomy" id="80388"/>
    <lineage>
        <taxon>Eukaryota</taxon>
        <taxon>Fungi</taxon>
        <taxon>Dikarya</taxon>
        <taxon>Ascomycota</taxon>
        <taxon>Pezizomycotina</taxon>
        <taxon>Sordariomycetes</taxon>
        <taxon>Hypocreomycetidae</taxon>
        <taxon>Hypocreales</taxon>
        <taxon>Stachybotryaceae</taxon>
        <taxon>Stachybotrys</taxon>
    </lineage>
</organism>
<keyword evidence="3" id="KW-0472">Membrane</keyword>
<dbReference type="OrthoDB" id="7464126at2759"/>
<reference evidence="5" key="1">
    <citation type="journal article" date="2021" name="Nat. Commun.">
        <title>Genetic determinants of endophytism in the Arabidopsis root mycobiome.</title>
        <authorList>
            <person name="Mesny F."/>
            <person name="Miyauchi S."/>
            <person name="Thiergart T."/>
            <person name="Pickel B."/>
            <person name="Atanasova L."/>
            <person name="Karlsson M."/>
            <person name="Huettel B."/>
            <person name="Barry K.W."/>
            <person name="Haridas S."/>
            <person name="Chen C."/>
            <person name="Bauer D."/>
            <person name="Andreopoulos W."/>
            <person name="Pangilinan J."/>
            <person name="LaButti K."/>
            <person name="Riley R."/>
            <person name="Lipzen A."/>
            <person name="Clum A."/>
            <person name="Drula E."/>
            <person name="Henrissat B."/>
            <person name="Kohler A."/>
            <person name="Grigoriev I.V."/>
            <person name="Martin F.M."/>
            <person name="Hacquard S."/>
        </authorList>
    </citation>
    <scope>NUCLEOTIDE SEQUENCE</scope>
    <source>
        <strain evidence="5">MPI-CAGE-CH-0235</strain>
    </source>
</reference>
<dbReference type="PANTHER" id="PTHR10039:SF17">
    <property type="entry name" value="FUNGAL STAND N-TERMINAL GOODBYE DOMAIN-CONTAINING PROTEIN-RELATED"/>
    <property type="match status" value="1"/>
</dbReference>
<dbReference type="PANTHER" id="PTHR10039">
    <property type="entry name" value="AMELOGENIN"/>
    <property type="match status" value="1"/>
</dbReference>
<evidence type="ECO:0000256" key="1">
    <source>
        <dbReference type="ARBA" id="ARBA00022737"/>
    </source>
</evidence>
<keyword evidence="3" id="KW-0812">Transmembrane</keyword>
<dbReference type="InterPro" id="IPR056884">
    <property type="entry name" value="NPHP3-like_N"/>
</dbReference>
<dbReference type="Pfam" id="PF24883">
    <property type="entry name" value="NPHP3_N"/>
    <property type="match status" value="1"/>
</dbReference>
<feature type="transmembrane region" description="Helical" evidence="3">
    <location>
        <begin position="1413"/>
        <end position="1432"/>
    </location>
</feature>
<feature type="transmembrane region" description="Helical" evidence="3">
    <location>
        <begin position="1281"/>
        <end position="1304"/>
    </location>
</feature>
<feature type="domain" description="Nephrocystin 3-like N-terminal" evidence="4">
    <location>
        <begin position="364"/>
        <end position="547"/>
    </location>
</feature>
<evidence type="ECO:0000313" key="5">
    <source>
        <dbReference type="EMBL" id="KAH7303465.1"/>
    </source>
</evidence>
<proteinExistence type="predicted"/>